<comment type="subcellular location">
    <subcellularLocation>
        <location evidence="1">Cell membrane</location>
        <topology evidence="1">Multi-pass membrane protein</topology>
    </subcellularLocation>
</comment>
<evidence type="ECO:0000256" key="2">
    <source>
        <dbReference type="ARBA" id="ARBA00009261"/>
    </source>
</evidence>
<keyword evidence="3" id="KW-0813">Transport</keyword>
<keyword evidence="6 8" id="KW-1133">Transmembrane helix</keyword>
<comment type="caution">
    <text evidence="9">The sequence shown here is derived from an EMBL/GenBank/DDBJ whole genome shotgun (WGS) entry which is preliminary data.</text>
</comment>
<keyword evidence="7 8" id="KW-0472">Membrane</keyword>
<evidence type="ECO:0000256" key="8">
    <source>
        <dbReference type="SAM" id="Phobius"/>
    </source>
</evidence>
<reference evidence="10" key="1">
    <citation type="journal article" date="2019" name="Int. J. Syst. Evol. Microbiol.">
        <title>The Global Catalogue of Microorganisms (GCM) 10K type strain sequencing project: providing services to taxonomists for standard genome sequencing and annotation.</title>
        <authorList>
            <consortium name="The Broad Institute Genomics Platform"/>
            <consortium name="The Broad Institute Genome Sequencing Center for Infectious Disease"/>
            <person name="Wu L."/>
            <person name="Ma J."/>
        </authorList>
    </citation>
    <scope>NUCLEOTIDE SEQUENCE [LARGE SCALE GENOMIC DNA]</scope>
    <source>
        <strain evidence="10">NBRC 103166</strain>
    </source>
</reference>
<gene>
    <name evidence="9" type="ORF">GCM10007916_26840</name>
</gene>
<feature type="transmembrane region" description="Helical" evidence="8">
    <location>
        <begin position="134"/>
        <end position="154"/>
    </location>
</feature>
<evidence type="ECO:0000256" key="5">
    <source>
        <dbReference type="ARBA" id="ARBA00022692"/>
    </source>
</evidence>
<evidence type="ECO:0000313" key="10">
    <source>
        <dbReference type="Proteomes" id="UP001157353"/>
    </source>
</evidence>
<feature type="transmembrane region" description="Helical" evidence="8">
    <location>
        <begin position="246"/>
        <end position="265"/>
    </location>
</feature>
<organism evidence="9 10">
    <name type="scientific">Psychromonas marina</name>
    <dbReference type="NCBI Taxonomy" id="88364"/>
    <lineage>
        <taxon>Bacteria</taxon>
        <taxon>Pseudomonadati</taxon>
        <taxon>Pseudomonadota</taxon>
        <taxon>Gammaproteobacteria</taxon>
        <taxon>Alteromonadales</taxon>
        <taxon>Psychromonadaceae</taxon>
        <taxon>Psychromonas</taxon>
    </lineage>
</organism>
<dbReference type="Proteomes" id="UP001157353">
    <property type="component" value="Unassembled WGS sequence"/>
</dbReference>
<feature type="transmembrane region" description="Helical" evidence="8">
    <location>
        <begin position="409"/>
        <end position="426"/>
    </location>
</feature>
<comment type="similarity">
    <text evidence="2">Belongs to the alanine or glycine:cation symporter (AGCS) (TC 2.A.25) family.</text>
</comment>
<dbReference type="PRINTS" id="PR00175">
    <property type="entry name" value="NAALASMPORT"/>
</dbReference>
<protein>
    <submittedName>
        <fullName evidence="9">Sodium:alanine symporter</fullName>
    </submittedName>
</protein>
<feature type="transmembrane region" description="Helical" evidence="8">
    <location>
        <begin position="90"/>
        <end position="113"/>
    </location>
</feature>
<dbReference type="PANTHER" id="PTHR30330">
    <property type="entry name" value="AGSS FAMILY TRANSPORTER, SODIUM-ALANINE"/>
    <property type="match status" value="1"/>
</dbReference>
<feature type="transmembrane region" description="Helical" evidence="8">
    <location>
        <begin position="290"/>
        <end position="313"/>
    </location>
</feature>
<name>A0ABQ6E2R9_9GAMM</name>
<feature type="transmembrane region" description="Helical" evidence="8">
    <location>
        <begin position="382"/>
        <end position="403"/>
    </location>
</feature>
<feature type="transmembrane region" description="Helical" evidence="8">
    <location>
        <begin position="55"/>
        <end position="78"/>
    </location>
</feature>
<keyword evidence="4" id="KW-1003">Cell membrane</keyword>
<feature type="transmembrane region" description="Helical" evidence="8">
    <location>
        <begin position="174"/>
        <end position="195"/>
    </location>
</feature>
<proteinExistence type="inferred from homology"/>
<keyword evidence="5 8" id="KW-0812">Transmembrane</keyword>
<dbReference type="PANTHER" id="PTHR30330:SF7">
    <property type="entry name" value="SODIUM_PROTON-DEPENDENT ALANINE CARRIER PROTEIN YRBD-RELATED"/>
    <property type="match status" value="1"/>
</dbReference>
<evidence type="ECO:0000256" key="6">
    <source>
        <dbReference type="ARBA" id="ARBA00022989"/>
    </source>
</evidence>
<evidence type="ECO:0000256" key="3">
    <source>
        <dbReference type="ARBA" id="ARBA00022448"/>
    </source>
</evidence>
<dbReference type="InterPro" id="IPR001463">
    <property type="entry name" value="Na/Ala_symport"/>
</dbReference>
<evidence type="ECO:0000256" key="1">
    <source>
        <dbReference type="ARBA" id="ARBA00004651"/>
    </source>
</evidence>
<evidence type="ECO:0000256" key="7">
    <source>
        <dbReference type="ARBA" id="ARBA00023136"/>
    </source>
</evidence>
<dbReference type="EMBL" id="BSPQ01000013">
    <property type="protein sequence ID" value="GLS91615.1"/>
    <property type="molecule type" value="Genomic_DNA"/>
</dbReference>
<keyword evidence="10" id="KW-1185">Reference proteome</keyword>
<feature type="transmembrane region" description="Helical" evidence="8">
    <location>
        <begin position="13"/>
        <end position="34"/>
    </location>
</feature>
<feature type="transmembrane region" description="Helical" evidence="8">
    <location>
        <begin position="345"/>
        <end position="370"/>
    </location>
</feature>
<sequence length="454" mass="50078">MMIATTINVISELLWQFFLPLLILLGLFINAKMINNFTSLSKPDSSPWTFSKIKGALSISLASKVGTGAIIGVLAAMAQSSQNGSNGTGVGIVFWVLVGLFFLVPITYSEVLFTQICKQSPRDFIATYLNKKMATIYALGLVALYSFGFVGFQLTGVQTVIRYVSETYLDYSFTSIHALLFIVLPVVLCAAMVIITKSHQLFINTLSSLVFIIILSYLVFFLFFVYQTSDFITVYCQQIWSQVTNFTSVAIGLPVGLIIAFQRIIQISETSLGTSALSSSDRENSPRREALIQTISTLISIAIAVLITTYVFAYGQTFIDSVSLSGSSFERVQGYIFTVYSVTGYVGLIIVLLFFIVSGFTTILGSFHYVNTSLKLSENGRITAYLVLISLSGALSVTHFDIIFEASNLLMFIVGFINLCAMARFINNKLHYVKPDNTELSNNKFNNHKTINNA</sequence>
<accession>A0ABQ6E2R9</accession>
<evidence type="ECO:0000313" key="9">
    <source>
        <dbReference type="EMBL" id="GLS91615.1"/>
    </source>
</evidence>
<feature type="transmembrane region" description="Helical" evidence="8">
    <location>
        <begin position="202"/>
        <end position="226"/>
    </location>
</feature>
<evidence type="ECO:0000256" key="4">
    <source>
        <dbReference type="ARBA" id="ARBA00022475"/>
    </source>
</evidence>